<dbReference type="InterPro" id="IPR036236">
    <property type="entry name" value="Znf_C2H2_sf"/>
</dbReference>
<gene>
    <name evidence="13" type="primary">LOC115467077</name>
</gene>
<keyword evidence="12" id="KW-1185">Reference proteome</keyword>
<evidence type="ECO:0000256" key="2">
    <source>
        <dbReference type="ARBA" id="ARBA00022723"/>
    </source>
</evidence>
<keyword evidence="7" id="KW-0238">DNA-binding</keyword>
<keyword evidence="4 10" id="KW-0863">Zinc-finger</keyword>
<comment type="subcellular location">
    <subcellularLocation>
        <location evidence="1">Nucleus</location>
    </subcellularLocation>
</comment>
<sequence>MEEKEDSDTFETVIPITICILSDEDFLENDDDDGGHGSSFALEQSHSCQKSLSHDHRGCQNYIVHQKCIETDHKQEDENSKANDEWEQYSSIKPRKQICKDVSRNEFVEQKGVGASETTVPSLYSLCKKKMNFLHCSEQISQAIRERLKDWETVRHDFGDQCLSREGESELMCKDSQNHSEGKDAAALDLRKASNKTCSEYHNTVDNQKMLKGLEHFRIGSAPMDSSVPCSAPNQPLKNIGRFAECHKEEISTLPLALQGNAPILCSTREKQMFLKKRQRKENKVSTPSKSEVCEPFAAKFSPGQMSMKPGNFGCKLCSATFQYAEHRRNHMELEHKNKKMYVCSVCQRHYSLLNDLKCHLKAHKNIAKLKNKKCRKERKMRQEEEVPEDPFTIEEPCGGVDKVPKLLSCKICLFSSQSIPLFVAHAKEHKGTVQYFCPLCDYSSDLPSYLLNHIYWHKGQTLYKCTYCPFNTKYLQSMKKHSLSHTKKPHPCNICDLAFISVTGLQRHMNSHVVENSGNNKRSEKNHACDQCGVVFYSEVHLSCHTCTKLEAAQYDAKLAGVCMDDEDGVTQTSLHHPVVSPKKYKCQLCSYTTPYFHNLRQHFRVHTGEKPYKCKLCEKLFRTASHLHRHEYVHLKVRTHKPNQCSRFSKTSSGNSSKLFECAFKCSKCEYSASSKKKFEKHKTSHCVSQHTKIPQSTYSFPTLFHCELCTYITSILGNLKRHTRIHTGEKPYRCKHCDKAFRTSHHLQRHKSVHLTKDKARKRGAVSVKMYTCVECKYTTLHSGNYKQHLRIHTGEKPYKCDHCDLAFRTSGHRRRHVLIHWKSEYLGQNKHDFSIQNADTVNKHMKTHRIKRLKNISSTA</sequence>
<dbReference type="AlphaFoldDB" id="A0A6P7XNB3"/>
<dbReference type="GeneID" id="115467077"/>
<dbReference type="Proteomes" id="UP000515156">
    <property type="component" value="Chromosome 3"/>
</dbReference>
<dbReference type="PANTHER" id="PTHR24384">
    <property type="entry name" value="FINGER PUTATIVE TRANSCRIPTION FACTOR FAMILY-RELATED"/>
    <property type="match status" value="1"/>
</dbReference>
<name>A0A6P7XNB3_9AMPH</name>
<feature type="domain" description="C2H2-type" evidence="11">
    <location>
        <begin position="586"/>
        <end position="613"/>
    </location>
</feature>
<accession>A0A6P7XNB3</accession>
<feature type="domain" description="C2H2-type" evidence="11">
    <location>
        <begin position="707"/>
        <end position="734"/>
    </location>
</feature>
<evidence type="ECO:0000256" key="7">
    <source>
        <dbReference type="ARBA" id="ARBA00023125"/>
    </source>
</evidence>
<keyword evidence="3" id="KW-0677">Repeat</keyword>
<evidence type="ECO:0000313" key="13">
    <source>
        <dbReference type="RefSeq" id="XP_030054616.1"/>
    </source>
</evidence>
<dbReference type="InParanoid" id="A0A6P7XNB3"/>
<dbReference type="GO" id="GO:0000981">
    <property type="term" value="F:DNA-binding transcription factor activity, RNA polymerase II-specific"/>
    <property type="evidence" value="ECO:0007669"/>
    <property type="project" value="TreeGrafter"/>
</dbReference>
<dbReference type="FunFam" id="3.30.160.60:FF:000688">
    <property type="entry name" value="zinc finger protein 197 isoform X1"/>
    <property type="match status" value="1"/>
</dbReference>
<feature type="domain" description="C2H2-type" evidence="11">
    <location>
        <begin position="614"/>
        <end position="641"/>
    </location>
</feature>
<dbReference type="InterPro" id="IPR050752">
    <property type="entry name" value="C2H2-ZF_domain"/>
</dbReference>
<dbReference type="OrthoDB" id="5383296at2759"/>
<keyword evidence="5" id="KW-0862">Zinc</keyword>
<evidence type="ECO:0000313" key="12">
    <source>
        <dbReference type="Proteomes" id="UP000515156"/>
    </source>
</evidence>
<keyword evidence="8" id="KW-0804">Transcription</keyword>
<dbReference type="FunFam" id="3.30.160.60:FF:000301">
    <property type="entry name" value="Zinc finger protein 236"/>
    <property type="match status" value="1"/>
</dbReference>
<evidence type="ECO:0000256" key="9">
    <source>
        <dbReference type="ARBA" id="ARBA00023242"/>
    </source>
</evidence>
<feature type="domain" description="C2H2-type" evidence="11">
    <location>
        <begin position="802"/>
        <end position="824"/>
    </location>
</feature>
<dbReference type="Gene3D" id="3.30.160.60">
    <property type="entry name" value="Classic Zinc Finger"/>
    <property type="match status" value="9"/>
</dbReference>
<protein>
    <submittedName>
        <fullName evidence="13">Zinc finger protein 443-like isoform X1</fullName>
    </submittedName>
</protein>
<dbReference type="PANTHER" id="PTHR24384:SF189">
    <property type="entry name" value="C2H2-TYPE DOMAIN-CONTAINING PROTEIN-RELATED"/>
    <property type="match status" value="1"/>
</dbReference>
<dbReference type="RefSeq" id="XP_030054616.1">
    <property type="nucleotide sequence ID" value="XM_030198756.1"/>
</dbReference>
<dbReference type="FunFam" id="3.30.160.60:FF:000690">
    <property type="entry name" value="Zinc finger protein 354C"/>
    <property type="match status" value="1"/>
</dbReference>
<feature type="domain" description="C2H2-type" evidence="11">
    <location>
        <begin position="735"/>
        <end position="762"/>
    </location>
</feature>
<feature type="domain" description="C2H2-type" evidence="11">
    <location>
        <begin position="491"/>
        <end position="518"/>
    </location>
</feature>
<dbReference type="SMART" id="SM00355">
    <property type="entry name" value="ZnF_C2H2"/>
    <property type="match status" value="14"/>
</dbReference>
<dbReference type="KEGG" id="muo:115467077"/>
<dbReference type="GO" id="GO:0005634">
    <property type="term" value="C:nucleus"/>
    <property type="evidence" value="ECO:0007669"/>
    <property type="project" value="UniProtKB-SubCell"/>
</dbReference>
<proteinExistence type="predicted"/>
<dbReference type="FunFam" id="3.30.160.60:FF:000446">
    <property type="entry name" value="Zinc finger protein"/>
    <property type="match status" value="1"/>
</dbReference>
<evidence type="ECO:0000256" key="3">
    <source>
        <dbReference type="ARBA" id="ARBA00022737"/>
    </source>
</evidence>
<reference evidence="13" key="1">
    <citation type="submission" date="2025-08" db="UniProtKB">
        <authorList>
            <consortium name="RefSeq"/>
        </authorList>
    </citation>
    <scope>IDENTIFICATION</scope>
</reference>
<keyword evidence="9" id="KW-0539">Nucleus</keyword>
<evidence type="ECO:0000256" key="5">
    <source>
        <dbReference type="ARBA" id="ARBA00022833"/>
    </source>
</evidence>
<organism evidence="12 13">
    <name type="scientific">Microcaecilia unicolor</name>
    <dbReference type="NCBI Taxonomy" id="1415580"/>
    <lineage>
        <taxon>Eukaryota</taxon>
        <taxon>Metazoa</taxon>
        <taxon>Chordata</taxon>
        <taxon>Craniata</taxon>
        <taxon>Vertebrata</taxon>
        <taxon>Euteleostomi</taxon>
        <taxon>Amphibia</taxon>
        <taxon>Gymnophiona</taxon>
        <taxon>Siphonopidae</taxon>
        <taxon>Microcaecilia</taxon>
    </lineage>
</organism>
<dbReference type="Pfam" id="PF00096">
    <property type="entry name" value="zf-C2H2"/>
    <property type="match status" value="3"/>
</dbReference>
<dbReference type="PROSITE" id="PS50157">
    <property type="entry name" value="ZINC_FINGER_C2H2_2"/>
    <property type="match status" value="9"/>
</dbReference>
<evidence type="ECO:0000259" key="11">
    <source>
        <dbReference type="PROSITE" id="PS50157"/>
    </source>
</evidence>
<keyword evidence="2" id="KW-0479">Metal-binding</keyword>
<keyword evidence="6" id="KW-0805">Transcription regulation</keyword>
<dbReference type="GO" id="GO:0008270">
    <property type="term" value="F:zinc ion binding"/>
    <property type="evidence" value="ECO:0007669"/>
    <property type="project" value="UniProtKB-KW"/>
</dbReference>
<dbReference type="PROSITE" id="PS00028">
    <property type="entry name" value="ZINC_FINGER_C2H2_1"/>
    <property type="match status" value="6"/>
</dbReference>
<feature type="domain" description="C2H2-type" evidence="11">
    <location>
        <begin position="342"/>
        <end position="369"/>
    </location>
</feature>
<dbReference type="SUPFAM" id="SSF57667">
    <property type="entry name" value="beta-beta-alpha zinc fingers"/>
    <property type="match status" value="6"/>
</dbReference>
<feature type="domain" description="C2H2-type" evidence="11">
    <location>
        <begin position="774"/>
        <end position="801"/>
    </location>
</feature>
<dbReference type="InterPro" id="IPR013087">
    <property type="entry name" value="Znf_C2H2_type"/>
</dbReference>
<feature type="domain" description="C2H2-type" evidence="11">
    <location>
        <begin position="313"/>
        <end position="341"/>
    </location>
</feature>
<evidence type="ECO:0000256" key="1">
    <source>
        <dbReference type="ARBA" id="ARBA00004123"/>
    </source>
</evidence>
<evidence type="ECO:0000256" key="6">
    <source>
        <dbReference type="ARBA" id="ARBA00023015"/>
    </source>
</evidence>
<dbReference type="GO" id="GO:0000978">
    <property type="term" value="F:RNA polymerase II cis-regulatory region sequence-specific DNA binding"/>
    <property type="evidence" value="ECO:0007669"/>
    <property type="project" value="TreeGrafter"/>
</dbReference>
<evidence type="ECO:0000256" key="4">
    <source>
        <dbReference type="ARBA" id="ARBA00022771"/>
    </source>
</evidence>
<evidence type="ECO:0000256" key="8">
    <source>
        <dbReference type="ARBA" id="ARBA00023163"/>
    </source>
</evidence>
<evidence type="ECO:0000256" key="10">
    <source>
        <dbReference type="PROSITE-ProRule" id="PRU00042"/>
    </source>
</evidence>